<proteinExistence type="predicted"/>
<dbReference type="InterPro" id="IPR036908">
    <property type="entry name" value="RlpA-like_sf"/>
</dbReference>
<evidence type="ECO:0000313" key="2">
    <source>
        <dbReference type="EMBL" id="CAH7676981.1"/>
    </source>
</evidence>
<organism evidence="2 3">
    <name type="scientific">Phakopsora pachyrhizi</name>
    <name type="common">Asian soybean rust disease fungus</name>
    <dbReference type="NCBI Taxonomy" id="170000"/>
    <lineage>
        <taxon>Eukaryota</taxon>
        <taxon>Fungi</taxon>
        <taxon>Dikarya</taxon>
        <taxon>Basidiomycota</taxon>
        <taxon>Pucciniomycotina</taxon>
        <taxon>Pucciniomycetes</taxon>
        <taxon>Pucciniales</taxon>
        <taxon>Phakopsoraceae</taxon>
        <taxon>Phakopsora</taxon>
    </lineage>
</organism>
<dbReference type="AlphaFoldDB" id="A0AAV0B190"/>
<feature type="domain" description="Expansin-like EG45" evidence="1">
    <location>
        <begin position="25"/>
        <end position="167"/>
    </location>
</feature>
<sequence length="250" mass="27532">MNLTFPTRGSASLTHYDLPLNYLASCGCSYGASYHPTAALSSFAYSGLDSKTIGPGPACGRCFKITLISASEASPPFVIPEPSESNNHRPRPTVVIKVVDKCPSPVYCSAAPGRLNKLKRLIHFDLAVPSPELNLSFFPSNQELYGYSDFGVWNVDYETISCETWSGWSNESNLGVEESYPGYQDNCCPRDPGFDENNVCPISTLAPVSSSSSIREVDKNSSISLRIKCIRILWIWFYVTILSQNFITIL</sequence>
<name>A0AAV0B190_PHAPC</name>
<comment type="caution">
    <text evidence="2">The sequence shown here is derived from an EMBL/GenBank/DDBJ whole genome shotgun (WGS) entry which is preliminary data.</text>
</comment>
<evidence type="ECO:0000259" key="1">
    <source>
        <dbReference type="PROSITE" id="PS50842"/>
    </source>
</evidence>
<protein>
    <submittedName>
        <fullName evidence="2">RlpA-like double-psi beta-barrel-protein domain-containing protein-containing protein</fullName>
    </submittedName>
</protein>
<accession>A0AAV0B190</accession>
<evidence type="ECO:0000313" key="3">
    <source>
        <dbReference type="Proteomes" id="UP001153365"/>
    </source>
</evidence>
<dbReference type="CDD" id="cd22278">
    <property type="entry name" value="DPBB_GH45_endoglucanase"/>
    <property type="match status" value="1"/>
</dbReference>
<dbReference type="Proteomes" id="UP001153365">
    <property type="component" value="Unassembled WGS sequence"/>
</dbReference>
<dbReference type="InterPro" id="IPR007112">
    <property type="entry name" value="Expansin/allergen_DPBB_dom"/>
</dbReference>
<dbReference type="SUPFAM" id="SSF50685">
    <property type="entry name" value="Barwin-like endoglucanases"/>
    <property type="match status" value="1"/>
</dbReference>
<dbReference type="Pfam" id="PF22514">
    <property type="entry name" value="EXPB1_D1"/>
    <property type="match status" value="1"/>
</dbReference>
<dbReference type="EMBL" id="CALTRL010002863">
    <property type="protein sequence ID" value="CAH7676981.1"/>
    <property type="molecule type" value="Genomic_DNA"/>
</dbReference>
<keyword evidence="3" id="KW-1185">Reference proteome</keyword>
<dbReference type="PROSITE" id="PS50842">
    <property type="entry name" value="EXPANSIN_EG45"/>
    <property type="match status" value="1"/>
</dbReference>
<gene>
    <name evidence="2" type="ORF">PPACK8108_LOCUS12091</name>
</gene>
<dbReference type="Gene3D" id="2.40.40.10">
    <property type="entry name" value="RlpA-like domain"/>
    <property type="match status" value="1"/>
</dbReference>
<reference evidence="2" key="1">
    <citation type="submission" date="2022-06" db="EMBL/GenBank/DDBJ databases">
        <authorList>
            <consortium name="SYNGENTA / RWTH Aachen University"/>
        </authorList>
    </citation>
    <scope>NUCLEOTIDE SEQUENCE</scope>
</reference>